<dbReference type="Pfam" id="PF13868">
    <property type="entry name" value="TPH"/>
    <property type="match status" value="1"/>
</dbReference>
<proteinExistence type="predicted"/>
<name>A0A8D0AYB8_SANLU</name>
<dbReference type="PANTHER" id="PTHR28663">
    <property type="entry name" value="COILED-COIL DOMAIN-CONTAINING PROTEIN 173"/>
    <property type="match status" value="1"/>
</dbReference>
<evidence type="ECO:0000313" key="4">
    <source>
        <dbReference type="Ensembl" id="ENSSLUP00000061072.1"/>
    </source>
</evidence>
<feature type="coiled-coil region" evidence="2">
    <location>
        <begin position="275"/>
        <end position="323"/>
    </location>
</feature>
<dbReference type="PANTHER" id="PTHR28663:SF1">
    <property type="entry name" value="CILIA- AND FLAGELLA- ASSOCIATED PROTEIN 210"/>
    <property type="match status" value="1"/>
</dbReference>
<sequence>MATAKVTILSKAQWVRLPSVFNQPKETEVYNMQAEVETHTPTSNVSEEDKPLLAWQNMQEENQADQRARGRRFNSVVFRKCLDNENKLLIELKRRKEKMAKDEDRKNEEMMQSKREKALRLEQEKSLQKKLQNCTTAKNLIQQIKKRELLKEEERLQEGKYAEFLRSLDERHAQELRQEAEKKAELKKSNLQNQLENMSRRNLNIKREAQTLWTEEQKAKQDQLEMERKLLQRKTKGVQSFRNIQTPKQIVSENLMALQEEKAATMALTEEQMLAKDLADREADLAKQQKEEEEKRAAMFQSIAAHRQNKIREKEQNEKAEHQSDADWIQAQMEADRLFLLKEKVKAQKIREDKIKLHNFNVAVAAEKRALLEELKREKRVAAKNECRKLQFSNKKSNKVPLGTTLRLPPIPNAAQNTLASTRGGFASPLSVEGSKCLFANTNQPLPRYSSAKPQHIKQLHDYNKLELTYEETRLFDLQQIYLSSAPAFSKLPPIPNAVKQSKRAMLRES</sequence>
<dbReference type="InterPro" id="IPR039986">
    <property type="entry name" value="CFAP210"/>
</dbReference>
<dbReference type="AlphaFoldDB" id="A0A8D0AYB8"/>
<reference evidence="4" key="2">
    <citation type="submission" date="2025-09" db="UniProtKB">
        <authorList>
            <consortium name="Ensembl"/>
        </authorList>
    </citation>
    <scope>IDENTIFICATION</scope>
</reference>
<keyword evidence="5" id="KW-1185">Reference proteome</keyword>
<feature type="coiled-coil region" evidence="2">
    <location>
        <begin position="177"/>
        <end position="234"/>
    </location>
</feature>
<evidence type="ECO:0000256" key="1">
    <source>
        <dbReference type="ARBA" id="ARBA00023054"/>
    </source>
</evidence>
<dbReference type="GeneTree" id="ENSGT00940000177207"/>
<feature type="coiled-coil region" evidence="2">
    <location>
        <begin position="82"/>
        <end position="116"/>
    </location>
</feature>
<keyword evidence="1 2" id="KW-0175">Coiled coil</keyword>
<dbReference type="InterPro" id="IPR043597">
    <property type="entry name" value="TPH_dom"/>
</dbReference>
<organism evidence="4 5">
    <name type="scientific">Sander lucioperca</name>
    <name type="common">Pike-perch</name>
    <name type="synonym">Perca lucioperca</name>
    <dbReference type="NCBI Taxonomy" id="283035"/>
    <lineage>
        <taxon>Eukaryota</taxon>
        <taxon>Metazoa</taxon>
        <taxon>Chordata</taxon>
        <taxon>Craniata</taxon>
        <taxon>Vertebrata</taxon>
        <taxon>Euteleostomi</taxon>
        <taxon>Actinopterygii</taxon>
        <taxon>Neopterygii</taxon>
        <taxon>Teleostei</taxon>
        <taxon>Neoteleostei</taxon>
        <taxon>Acanthomorphata</taxon>
        <taxon>Eupercaria</taxon>
        <taxon>Perciformes</taxon>
        <taxon>Percoidei</taxon>
        <taxon>Percidae</taxon>
        <taxon>Luciopercinae</taxon>
        <taxon>Sander</taxon>
    </lineage>
</organism>
<reference evidence="4" key="1">
    <citation type="submission" date="2025-08" db="UniProtKB">
        <authorList>
            <consortium name="Ensembl"/>
        </authorList>
    </citation>
    <scope>IDENTIFICATION</scope>
</reference>
<protein>
    <recommendedName>
        <fullName evidence="3">Trichohyalin-plectin-homology domain-containing protein</fullName>
    </recommendedName>
</protein>
<feature type="domain" description="Trichohyalin-plectin-homology" evidence="3">
    <location>
        <begin position="89"/>
        <end position="386"/>
    </location>
</feature>
<accession>A0A8D0AYB8</accession>
<evidence type="ECO:0000256" key="2">
    <source>
        <dbReference type="SAM" id="Coils"/>
    </source>
</evidence>
<dbReference type="Proteomes" id="UP000694568">
    <property type="component" value="Unplaced"/>
</dbReference>
<evidence type="ECO:0000313" key="5">
    <source>
        <dbReference type="Proteomes" id="UP000694568"/>
    </source>
</evidence>
<evidence type="ECO:0000259" key="3">
    <source>
        <dbReference type="Pfam" id="PF13868"/>
    </source>
</evidence>
<dbReference type="Ensembl" id="ENSSLUT00000062788.1">
    <property type="protein sequence ID" value="ENSSLUP00000061072.1"/>
    <property type="gene ID" value="ENSSLUG00000026004.1"/>
</dbReference>
<gene>
    <name evidence="4" type="primary">LOC116044437</name>
</gene>
<dbReference type="GO" id="GO:0005879">
    <property type="term" value="C:axonemal microtubule"/>
    <property type="evidence" value="ECO:0007669"/>
    <property type="project" value="TreeGrafter"/>
</dbReference>